<dbReference type="Proteomes" id="UP000660611">
    <property type="component" value="Unassembled WGS sequence"/>
</dbReference>
<protein>
    <submittedName>
        <fullName evidence="2">Uncharacterized protein</fullName>
    </submittedName>
</protein>
<comment type="caution">
    <text evidence="2">The sequence shown here is derived from an EMBL/GenBank/DDBJ whole genome shotgun (WGS) entry which is preliminary data.</text>
</comment>
<accession>A0A919UCM6</accession>
<evidence type="ECO:0000256" key="1">
    <source>
        <dbReference type="SAM" id="MobiDB-lite"/>
    </source>
</evidence>
<dbReference type="EMBL" id="BONQ01000077">
    <property type="protein sequence ID" value="GIG46765.1"/>
    <property type="molecule type" value="Genomic_DNA"/>
</dbReference>
<evidence type="ECO:0000313" key="3">
    <source>
        <dbReference type="Proteomes" id="UP000660611"/>
    </source>
</evidence>
<sequence length="150" mass="15242">MLRLAIGLGGAVGQLGTGTAFLANGVGQLIALQVSGNGFVAALDNGLGNRRSARYGNDDGAEIGAASLVRAAARRDTPTLGTAAGYGGWVRRLGTAAGYGGWVRRLGTAAGNERLGTSGWERAVGNERLGTSGWERAAGNERPGTSGRDW</sequence>
<gene>
    <name evidence="2" type="ORF">Dsi01nite_048060</name>
</gene>
<name>A0A919UCM6_9ACTN</name>
<organism evidence="2 3">
    <name type="scientific">Dactylosporangium siamense</name>
    <dbReference type="NCBI Taxonomy" id="685454"/>
    <lineage>
        <taxon>Bacteria</taxon>
        <taxon>Bacillati</taxon>
        <taxon>Actinomycetota</taxon>
        <taxon>Actinomycetes</taxon>
        <taxon>Micromonosporales</taxon>
        <taxon>Micromonosporaceae</taxon>
        <taxon>Dactylosporangium</taxon>
    </lineage>
</organism>
<feature type="region of interest" description="Disordered" evidence="1">
    <location>
        <begin position="127"/>
        <end position="150"/>
    </location>
</feature>
<reference evidence="2" key="1">
    <citation type="submission" date="2021-01" db="EMBL/GenBank/DDBJ databases">
        <title>Whole genome shotgun sequence of Dactylosporangium siamense NBRC 106093.</title>
        <authorList>
            <person name="Komaki H."/>
            <person name="Tamura T."/>
        </authorList>
    </citation>
    <scope>NUCLEOTIDE SEQUENCE</scope>
    <source>
        <strain evidence="2">NBRC 106093</strain>
    </source>
</reference>
<proteinExistence type="predicted"/>
<dbReference type="AlphaFoldDB" id="A0A919UCM6"/>
<keyword evidence="3" id="KW-1185">Reference proteome</keyword>
<evidence type="ECO:0000313" key="2">
    <source>
        <dbReference type="EMBL" id="GIG46765.1"/>
    </source>
</evidence>